<dbReference type="InterPro" id="IPR002068">
    <property type="entry name" value="A-crystallin/Hsp20_dom"/>
</dbReference>
<organism evidence="4 5">
    <name type="scientific">Nelumbo nucifera</name>
    <name type="common">Sacred lotus</name>
    <dbReference type="NCBI Taxonomy" id="4432"/>
    <lineage>
        <taxon>Eukaryota</taxon>
        <taxon>Viridiplantae</taxon>
        <taxon>Streptophyta</taxon>
        <taxon>Embryophyta</taxon>
        <taxon>Tracheophyta</taxon>
        <taxon>Spermatophyta</taxon>
        <taxon>Magnoliopsida</taxon>
        <taxon>Proteales</taxon>
        <taxon>Nelumbonaceae</taxon>
        <taxon>Nelumbo</taxon>
    </lineage>
</organism>
<protein>
    <recommendedName>
        <fullName evidence="3">SHSP domain-containing protein</fullName>
    </recommendedName>
</protein>
<name>A0A822YYJ6_NELNU</name>
<dbReference type="InterPro" id="IPR008978">
    <property type="entry name" value="HSP20-like_chaperone"/>
</dbReference>
<dbReference type="AlphaFoldDB" id="A0A822YYJ6"/>
<evidence type="ECO:0000313" key="5">
    <source>
        <dbReference type="Proteomes" id="UP000607653"/>
    </source>
</evidence>
<gene>
    <name evidence="4" type="ORF">HUJ06_008383</name>
</gene>
<dbReference type="Pfam" id="PF00011">
    <property type="entry name" value="HSP20"/>
    <property type="match status" value="1"/>
</dbReference>
<dbReference type="Proteomes" id="UP000607653">
    <property type="component" value="Unassembled WGS sequence"/>
</dbReference>
<comment type="similarity">
    <text evidence="1 2">Belongs to the small heat shock protein (HSP20) family.</text>
</comment>
<dbReference type="SUPFAM" id="SSF49764">
    <property type="entry name" value="HSP20-like chaperones"/>
    <property type="match status" value="1"/>
</dbReference>
<accession>A0A822YYJ6</accession>
<dbReference type="EMBL" id="DUZY01000004">
    <property type="protein sequence ID" value="DAD37742.1"/>
    <property type="molecule type" value="Genomic_DNA"/>
</dbReference>
<evidence type="ECO:0000256" key="1">
    <source>
        <dbReference type="PROSITE-ProRule" id="PRU00285"/>
    </source>
</evidence>
<evidence type="ECO:0000313" key="4">
    <source>
        <dbReference type="EMBL" id="DAD37742.1"/>
    </source>
</evidence>
<feature type="domain" description="SHSP" evidence="3">
    <location>
        <begin position="161"/>
        <end position="268"/>
    </location>
</feature>
<dbReference type="Gene3D" id="2.60.40.790">
    <property type="match status" value="1"/>
</dbReference>
<keyword evidence="5" id="KW-1185">Reference proteome</keyword>
<sequence length="268" mass="29884">MENQVARRMNLIMGHFAGNEELSASHVFPVNCSSSVNSVIQRRDNRLFFARQGSISQACFMRQVSNKQISGQGSLVQSGVPLSCSGSVNGNSSSDVSGVPIPMFSKPVKKEPELPNTADRQCAKQDCRLAAIEPPKFARPNEGLEGRKQFSSKYIRHNSRSNGNEWYPRMDVAEFGRNYIVRIELPGISANDIKVEVDDQNLVVMGKQSTQWWQVACGSGYPIAAYRRREMSQGPYQVVWPLPNDVNKDSVSAEFLREERLDLVGTPL</sequence>
<comment type="caution">
    <text evidence="4">The sequence shown here is derived from an EMBL/GenBank/DDBJ whole genome shotgun (WGS) entry which is preliminary data.</text>
</comment>
<reference evidence="4 5" key="1">
    <citation type="journal article" date="2020" name="Mol. Biol. Evol.">
        <title>Distinct Expression and Methylation Patterns for Genes with Different Fates following a Single Whole-Genome Duplication in Flowering Plants.</title>
        <authorList>
            <person name="Shi T."/>
            <person name="Rahmani R.S."/>
            <person name="Gugger P.F."/>
            <person name="Wang M."/>
            <person name="Li H."/>
            <person name="Zhang Y."/>
            <person name="Li Z."/>
            <person name="Wang Q."/>
            <person name="Van de Peer Y."/>
            <person name="Marchal K."/>
            <person name="Chen J."/>
        </authorList>
    </citation>
    <scope>NUCLEOTIDE SEQUENCE [LARGE SCALE GENOMIC DNA]</scope>
    <source>
        <tissue evidence="4">Leaf</tissue>
    </source>
</reference>
<evidence type="ECO:0000259" key="3">
    <source>
        <dbReference type="PROSITE" id="PS01031"/>
    </source>
</evidence>
<proteinExistence type="inferred from homology"/>
<dbReference type="PROSITE" id="PS01031">
    <property type="entry name" value="SHSP"/>
    <property type="match status" value="1"/>
</dbReference>
<evidence type="ECO:0000256" key="2">
    <source>
        <dbReference type="RuleBase" id="RU003616"/>
    </source>
</evidence>
<dbReference type="CDD" id="cd06464">
    <property type="entry name" value="ACD_sHsps-like"/>
    <property type="match status" value="1"/>
</dbReference>